<dbReference type="Pfam" id="PF10396">
    <property type="entry name" value="TrmE_N"/>
    <property type="match status" value="1"/>
</dbReference>
<evidence type="ECO:0000313" key="3">
    <source>
        <dbReference type="EMBL" id="SUZ10669.1"/>
    </source>
</evidence>
<dbReference type="SUPFAM" id="SSF103025">
    <property type="entry name" value="Folate-binding domain"/>
    <property type="match status" value="1"/>
</dbReference>
<sequence length="54" mass="5837">MKTRACSSDIEIDLYKSSETIYALSTAPGRAAIATIRISGPHSLLVSRDTEPKN</sequence>
<name>A0A061HH43_BLUGR</name>
<dbReference type="HOGENOM" id="CLU_3050013_0_0_1"/>
<reference evidence="4" key="1">
    <citation type="journal article" date="2013" name="Nat. Genet.">
        <title>The wheat powdery mildew genome shows the unique evolution of an obligate biotroph.</title>
        <authorList>
            <person name="Wicker T."/>
            <person name="Oberhaensli S."/>
            <person name="Parlange F."/>
            <person name="Buchmann J.P."/>
            <person name="Shatalina M."/>
            <person name="Roffler S."/>
            <person name="Ben-David R."/>
            <person name="Dolezel J."/>
            <person name="Simkova H."/>
            <person name="Schulze-Lefert P."/>
            <person name="Spanu P.D."/>
            <person name="Bruggmann R."/>
            <person name="Amselem J."/>
            <person name="Quesneville H."/>
            <person name="Ver Loren van Themaat E."/>
            <person name="Paape T."/>
            <person name="Shimizu K.K."/>
            <person name="Keller B."/>
        </authorList>
    </citation>
    <scope>NUCLEOTIDE SEQUENCE [LARGE SCALE GENOMIC DNA]</scope>
    <source>
        <strain evidence="4">96224</strain>
    </source>
</reference>
<dbReference type="Proteomes" id="UP000053110">
    <property type="component" value="Unassembled WGS sequence"/>
</dbReference>
<organism evidence="3">
    <name type="scientific">Blumeria graminis f. sp. tritici 96224</name>
    <dbReference type="NCBI Taxonomy" id="1268274"/>
    <lineage>
        <taxon>Eukaryota</taxon>
        <taxon>Fungi</taxon>
        <taxon>Dikarya</taxon>
        <taxon>Ascomycota</taxon>
        <taxon>Pezizomycotina</taxon>
        <taxon>Leotiomycetes</taxon>
        <taxon>Erysiphales</taxon>
        <taxon>Erysiphaceae</taxon>
        <taxon>Blumeria</taxon>
    </lineage>
</organism>
<dbReference type="InterPro" id="IPR027266">
    <property type="entry name" value="TrmE/GcvT-like"/>
</dbReference>
<evidence type="ECO:0000313" key="4">
    <source>
        <dbReference type="Proteomes" id="UP000053110"/>
    </source>
</evidence>
<dbReference type="EMBL" id="KE375060">
    <property type="protein sequence ID" value="EPQ64478.1"/>
    <property type="molecule type" value="Genomic_DNA"/>
</dbReference>
<dbReference type="EMBL" id="UIGY01000088">
    <property type="protein sequence ID" value="SUZ10669.1"/>
    <property type="molecule type" value="Genomic_DNA"/>
</dbReference>
<proteinExistence type="predicted"/>
<feature type="domain" description="GTP-binding protein TrmE N-terminal" evidence="1">
    <location>
        <begin position="20"/>
        <end position="47"/>
    </location>
</feature>
<dbReference type="OrthoDB" id="188276at2759"/>
<accession>A0A061HH43</accession>
<reference evidence="3" key="3">
    <citation type="submission" date="2018-07" db="EMBL/GenBank/DDBJ databases">
        <authorList>
            <person name="Quirk P.G."/>
            <person name="Krulwich T.A."/>
        </authorList>
    </citation>
    <scope>NUCLEOTIDE SEQUENCE</scope>
    <source>
        <strain evidence="3">96224</strain>
    </source>
</reference>
<dbReference type="GO" id="GO:0005743">
    <property type="term" value="C:mitochondrial inner membrane"/>
    <property type="evidence" value="ECO:0007669"/>
    <property type="project" value="EnsemblFungi"/>
</dbReference>
<evidence type="ECO:0000259" key="1">
    <source>
        <dbReference type="Pfam" id="PF10396"/>
    </source>
</evidence>
<reference evidence="2" key="2">
    <citation type="submission" date="2013-01" db="EMBL/GenBank/DDBJ databases">
        <title>The wheat powdery mildew genome reveals unique evolution of an obligate biotroph.</title>
        <authorList>
            <person name="Oberhaensli S."/>
            <person name="Wicker T."/>
            <person name="Keller B."/>
        </authorList>
    </citation>
    <scope>NUCLEOTIDE SEQUENCE</scope>
    <source>
        <strain evidence="2">96224</strain>
    </source>
</reference>
<protein>
    <submittedName>
        <fullName evidence="3">Bgt-2302</fullName>
    </submittedName>
</protein>
<dbReference type="AlphaFoldDB" id="A0A061HH43"/>
<gene>
    <name evidence="2" type="ORF">BGT96224_2302</name>
    <name evidence="3" type="ORF">BGT96224V2_LOCUS3817</name>
</gene>
<dbReference type="InterPro" id="IPR018948">
    <property type="entry name" value="GTP-bd_TrmE_N"/>
</dbReference>
<evidence type="ECO:0000313" key="2">
    <source>
        <dbReference type="EMBL" id="EPQ64478.1"/>
    </source>
</evidence>
<dbReference type="GO" id="GO:0070899">
    <property type="term" value="P:mitochondrial tRNA wobble uridine modification"/>
    <property type="evidence" value="ECO:0007669"/>
    <property type="project" value="EnsemblFungi"/>
</dbReference>
<dbReference type="Gene3D" id="3.30.1360.120">
    <property type="entry name" value="Probable tRNA modification gtpase trme, domain 1"/>
    <property type="match status" value="1"/>
</dbReference>